<comment type="caution">
    <text evidence="1">The sequence shown here is derived from an EMBL/GenBank/DDBJ whole genome shotgun (WGS) entry which is preliminary data.</text>
</comment>
<sequence length="174" mass="20154">MAEITTGVNSFPTKGWKNSPLYRFWHHSVLIPLQQELMGSKMKNADTYNSKVDELIEQSKHMLALEEGWDEEDALPIGKAVWENATSFLRAYAGYIHQHYEIPLELPDINPLRDGSIDLEWRTSRGRLLINFNKENPREASFYGDRYGDEDCIKGNVDIKGIREHLAIWMKNCL</sequence>
<name>A0A2P8GLZ0_9BACT</name>
<dbReference type="OrthoDB" id="662862at2"/>
<dbReference type="AlphaFoldDB" id="A0A2P8GLZ0"/>
<gene>
    <name evidence="1" type="ORF">CLV42_102562</name>
</gene>
<dbReference type="RefSeq" id="WP_146154331.1">
    <property type="nucleotide sequence ID" value="NZ_PYGK01000002.1"/>
</dbReference>
<proteinExistence type="predicted"/>
<organism evidence="1 2">
    <name type="scientific">Chitinophaga ginsengisoli</name>
    <dbReference type="NCBI Taxonomy" id="363837"/>
    <lineage>
        <taxon>Bacteria</taxon>
        <taxon>Pseudomonadati</taxon>
        <taxon>Bacteroidota</taxon>
        <taxon>Chitinophagia</taxon>
        <taxon>Chitinophagales</taxon>
        <taxon>Chitinophagaceae</taxon>
        <taxon>Chitinophaga</taxon>
    </lineage>
</organism>
<evidence type="ECO:0000313" key="2">
    <source>
        <dbReference type="Proteomes" id="UP000240978"/>
    </source>
</evidence>
<dbReference type="EMBL" id="PYGK01000002">
    <property type="protein sequence ID" value="PSL34988.1"/>
    <property type="molecule type" value="Genomic_DNA"/>
</dbReference>
<keyword evidence="2" id="KW-1185">Reference proteome</keyword>
<accession>A0A2P8GLZ0</accession>
<dbReference type="Proteomes" id="UP000240978">
    <property type="component" value="Unassembled WGS sequence"/>
</dbReference>
<protein>
    <submittedName>
        <fullName evidence="1">Uncharacterized protein</fullName>
    </submittedName>
</protein>
<reference evidence="1 2" key="1">
    <citation type="submission" date="2018-03" db="EMBL/GenBank/DDBJ databases">
        <title>Genomic Encyclopedia of Archaeal and Bacterial Type Strains, Phase II (KMG-II): from individual species to whole genera.</title>
        <authorList>
            <person name="Goeker M."/>
        </authorList>
    </citation>
    <scope>NUCLEOTIDE SEQUENCE [LARGE SCALE GENOMIC DNA]</scope>
    <source>
        <strain evidence="1 2">DSM 18107</strain>
    </source>
</reference>
<evidence type="ECO:0000313" key="1">
    <source>
        <dbReference type="EMBL" id="PSL34988.1"/>
    </source>
</evidence>